<protein>
    <recommendedName>
        <fullName evidence="3">Transcription factor domain-containing protein</fullName>
    </recommendedName>
</protein>
<dbReference type="Proteomes" id="UP001310594">
    <property type="component" value="Unassembled WGS sequence"/>
</dbReference>
<sequence length="113" mass="12570">MAYMYHALTTLLLLSNRPQFTGMGDNIMATQYEADRQCLVVLKRVCGIARSHPGPTLCLSALAIAHSGHLLQQPVAQQQAYDILRQAQKFCVANSSQVVDSRLRSAWGWPTRL</sequence>
<evidence type="ECO:0000313" key="2">
    <source>
        <dbReference type="Proteomes" id="UP001310594"/>
    </source>
</evidence>
<organism evidence="1 2">
    <name type="scientific">Elasticomyces elasticus</name>
    <dbReference type="NCBI Taxonomy" id="574655"/>
    <lineage>
        <taxon>Eukaryota</taxon>
        <taxon>Fungi</taxon>
        <taxon>Dikarya</taxon>
        <taxon>Ascomycota</taxon>
        <taxon>Pezizomycotina</taxon>
        <taxon>Dothideomycetes</taxon>
        <taxon>Dothideomycetidae</taxon>
        <taxon>Mycosphaerellales</taxon>
        <taxon>Teratosphaeriaceae</taxon>
        <taxon>Elasticomyces</taxon>
    </lineage>
</organism>
<name>A0AAN7VWK5_9PEZI</name>
<dbReference type="AlphaFoldDB" id="A0AAN7VWK5"/>
<accession>A0AAN7VWK5</accession>
<evidence type="ECO:0000313" key="1">
    <source>
        <dbReference type="EMBL" id="KAK5689886.1"/>
    </source>
</evidence>
<comment type="caution">
    <text evidence="1">The sequence shown here is derived from an EMBL/GenBank/DDBJ whole genome shotgun (WGS) entry which is preliminary data.</text>
</comment>
<proteinExistence type="predicted"/>
<gene>
    <name evidence="1" type="ORF">LTR97_012646</name>
</gene>
<dbReference type="EMBL" id="JAVRQU010000028">
    <property type="protein sequence ID" value="KAK5689886.1"/>
    <property type="molecule type" value="Genomic_DNA"/>
</dbReference>
<evidence type="ECO:0008006" key="3">
    <source>
        <dbReference type="Google" id="ProtNLM"/>
    </source>
</evidence>
<reference evidence="1" key="1">
    <citation type="submission" date="2023-08" db="EMBL/GenBank/DDBJ databases">
        <title>Black Yeasts Isolated from many extreme environments.</title>
        <authorList>
            <person name="Coleine C."/>
            <person name="Stajich J.E."/>
            <person name="Selbmann L."/>
        </authorList>
    </citation>
    <scope>NUCLEOTIDE SEQUENCE</scope>
    <source>
        <strain evidence="1">CCFEE 5810</strain>
    </source>
</reference>